<name>A0A4Y2Q9L1_ARAVE</name>
<comment type="caution">
    <text evidence="1">The sequence shown here is derived from an EMBL/GenBank/DDBJ whole genome shotgun (WGS) entry which is preliminary data.</text>
</comment>
<protein>
    <submittedName>
        <fullName evidence="1">Uncharacterized protein</fullName>
    </submittedName>
</protein>
<accession>A0A4Y2Q9L1</accession>
<dbReference type="EMBL" id="BGPR01013278">
    <property type="protein sequence ID" value="GBN59932.1"/>
    <property type="molecule type" value="Genomic_DNA"/>
</dbReference>
<dbReference type="Proteomes" id="UP000499080">
    <property type="component" value="Unassembled WGS sequence"/>
</dbReference>
<dbReference type="AlphaFoldDB" id="A0A4Y2Q9L1"/>
<evidence type="ECO:0000313" key="2">
    <source>
        <dbReference type="Proteomes" id="UP000499080"/>
    </source>
</evidence>
<evidence type="ECO:0000313" key="1">
    <source>
        <dbReference type="EMBL" id="GBN59932.1"/>
    </source>
</evidence>
<proteinExistence type="predicted"/>
<feature type="non-terminal residue" evidence="1">
    <location>
        <position position="56"/>
    </location>
</feature>
<sequence>MENGDKEDDDDDTTDPPSQYLLISQDQFSLQSVQSLRAFFSSLSFTNDDHFRALDS</sequence>
<gene>
    <name evidence="1" type="ORF">AVEN_35934_1</name>
</gene>
<keyword evidence="2" id="KW-1185">Reference proteome</keyword>
<reference evidence="1 2" key="1">
    <citation type="journal article" date="2019" name="Sci. Rep.">
        <title>Orb-weaving spider Araneus ventricosus genome elucidates the spidroin gene catalogue.</title>
        <authorList>
            <person name="Kono N."/>
            <person name="Nakamura H."/>
            <person name="Ohtoshi R."/>
            <person name="Moran D.A.P."/>
            <person name="Shinohara A."/>
            <person name="Yoshida Y."/>
            <person name="Fujiwara M."/>
            <person name="Mori M."/>
            <person name="Tomita M."/>
            <person name="Arakawa K."/>
        </authorList>
    </citation>
    <scope>NUCLEOTIDE SEQUENCE [LARGE SCALE GENOMIC DNA]</scope>
</reference>
<organism evidence="1 2">
    <name type="scientific">Araneus ventricosus</name>
    <name type="common">Orbweaver spider</name>
    <name type="synonym">Epeira ventricosa</name>
    <dbReference type="NCBI Taxonomy" id="182803"/>
    <lineage>
        <taxon>Eukaryota</taxon>
        <taxon>Metazoa</taxon>
        <taxon>Ecdysozoa</taxon>
        <taxon>Arthropoda</taxon>
        <taxon>Chelicerata</taxon>
        <taxon>Arachnida</taxon>
        <taxon>Araneae</taxon>
        <taxon>Araneomorphae</taxon>
        <taxon>Entelegynae</taxon>
        <taxon>Araneoidea</taxon>
        <taxon>Araneidae</taxon>
        <taxon>Araneus</taxon>
    </lineage>
</organism>